<proteinExistence type="inferred from homology"/>
<protein>
    <recommendedName>
        <fullName evidence="11">DNA polymerase</fullName>
        <ecNumber evidence="11">2.7.7.7</ecNumber>
    </recommendedName>
</protein>
<dbReference type="InterPro" id="IPR002008">
    <property type="entry name" value="DNA_pol_X_beta-like"/>
</dbReference>
<comment type="catalytic activity">
    <reaction evidence="10 11">
        <text>DNA(n) + a 2'-deoxyribonucleoside 5'-triphosphate = DNA(n+1) + diphosphate</text>
        <dbReference type="Rhea" id="RHEA:22508"/>
        <dbReference type="Rhea" id="RHEA-COMP:17339"/>
        <dbReference type="Rhea" id="RHEA-COMP:17340"/>
        <dbReference type="ChEBI" id="CHEBI:33019"/>
        <dbReference type="ChEBI" id="CHEBI:61560"/>
        <dbReference type="ChEBI" id="CHEBI:173112"/>
        <dbReference type="EC" id="2.7.7.7"/>
    </reaction>
</comment>
<dbReference type="STRING" id="2656787.A0A370T9C4"/>
<organism evidence="14 15">
    <name type="scientific">Venustampulla echinocandica</name>
    <dbReference type="NCBI Taxonomy" id="2656787"/>
    <lineage>
        <taxon>Eukaryota</taxon>
        <taxon>Fungi</taxon>
        <taxon>Dikarya</taxon>
        <taxon>Ascomycota</taxon>
        <taxon>Pezizomycotina</taxon>
        <taxon>Leotiomycetes</taxon>
        <taxon>Helotiales</taxon>
        <taxon>Pleuroascaceae</taxon>
        <taxon>Venustampulla</taxon>
    </lineage>
</organism>
<dbReference type="GO" id="GO:0003677">
    <property type="term" value="F:DNA binding"/>
    <property type="evidence" value="ECO:0007669"/>
    <property type="project" value="UniProtKB-UniRule"/>
</dbReference>
<dbReference type="SUPFAM" id="SSF81301">
    <property type="entry name" value="Nucleotidyltransferase"/>
    <property type="match status" value="1"/>
</dbReference>
<keyword evidence="8 11" id="KW-0234">DNA repair</keyword>
<keyword evidence="7 11" id="KW-0239">DNA-directed DNA polymerase</keyword>
<feature type="domain" description="BRCT" evidence="13">
    <location>
        <begin position="154"/>
        <end position="179"/>
    </location>
</feature>
<keyword evidence="6 11" id="KW-0227">DNA damage</keyword>
<dbReference type="InterPro" id="IPR043519">
    <property type="entry name" value="NT_sf"/>
</dbReference>
<reference evidence="14 15" key="1">
    <citation type="journal article" date="2018" name="IMA Fungus">
        <title>IMA Genome-F 9: Draft genome sequence of Annulohypoxylon stygium, Aspergillus mulundensis, Berkeleyomyces basicola (syn. Thielaviopsis basicola), Ceratocystis smalleyi, two Cercospora beticola strains, Coleophoma cylindrospora, Fusarium fracticaudum, Phialophora cf. hyalina, and Morchella septimelata.</title>
        <authorList>
            <person name="Wingfield B.D."/>
            <person name="Bills G.F."/>
            <person name="Dong Y."/>
            <person name="Huang W."/>
            <person name="Nel W.J."/>
            <person name="Swalarsk-Parry B.S."/>
            <person name="Vaghefi N."/>
            <person name="Wilken P.M."/>
            <person name="An Z."/>
            <person name="de Beer Z.W."/>
            <person name="De Vos L."/>
            <person name="Chen L."/>
            <person name="Duong T.A."/>
            <person name="Gao Y."/>
            <person name="Hammerbacher A."/>
            <person name="Kikkert J.R."/>
            <person name="Li Y."/>
            <person name="Li H."/>
            <person name="Li K."/>
            <person name="Li Q."/>
            <person name="Liu X."/>
            <person name="Ma X."/>
            <person name="Naidoo K."/>
            <person name="Pethybridge S.J."/>
            <person name="Sun J."/>
            <person name="Steenkamp E.T."/>
            <person name="van der Nest M.A."/>
            <person name="van Wyk S."/>
            <person name="Wingfield M.J."/>
            <person name="Xiong C."/>
            <person name="Yue Q."/>
            <person name="Zhang X."/>
        </authorList>
    </citation>
    <scope>NUCLEOTIDE SEQUENCE [LARGE SCALE GENOMIC DNA]</scope>
    <source>
        <strain evidence="14 15">BP 5553</strain>
    </source>
</reference>
<comment type="caution">
    <text evidence="14">The sequence shown here is derived from an EMBL/GenBank/DDBJ whole genome shotgun (WGS) entry which is preliminary data.</text>
</comment>
<evidence type="ECO:0000256" key="12">
    <source>
        <dbReference type="SAM" id="MobiDB-lite"/>
    </source>
</evidence>
<comment type="subcellular location">
    <subcellularLocation>
        <location evidence="1 11">Nucleus</location>
    </subcellularLocation>
</comment>
<dbReference type="CDD" id="cd00141">
    <property type="entry name" value="NT_POLXc"/>
    <property type="match status" value="1"/>
</dbReference>
<evidence type="ECO:0000259" key="13">
    <source>
        <dbReference type="PROSITE" id="PS50172"/>
    </source>
</evidence>
<comment type="function">
    <text evidence="11">DNA polymerase that functions in several pathways of DNA repair. Involved in base excision repair (BER) responsible for repair of lesions that give rise to abasic (AP) sites in DNA. Also contributes to DNA double-strand break repair by non-homologous end joining and homologous recombination. Has both template-dependent and template-independent (terminal transferase) DNA polymerase activities. Has also a 5'-deoxyribose-5-phosphate lyase (dRP lyase) activity.</text>
</comment>
<evidence type="ECO:0000256" key="7">
    <source>
        <dbReference type="ARBA" id="ARBA00022932"/>
    </source>
</evidence>
<dbReference type="InterPro" id="IPR027421">
    <property type="entry name" value="DNA_pol_lamdba_lyase_dom_sf"/>
</dbReference>
<evidence type="ECO:0000256" key="6">
    <source>
        <dbReference type="ARBA" id="ARBA00022763"/>
    </source>
</evidence>
<evidence type="ECO:0000313" key="14">
    <source>
        <dbReference type="EMBL" id="RDL30170.1"/>
    </source>
</evidence>
<dbReference type="Pfam" id="PF14716">
    <property type="entry name" value="HHH_8"/>
    <property type="match status" value="1"/>
</dbReference>
<evidence type="ECO:0000256" key="5">
    <source>
        <dbReference type="ARBA" id="ARBA00022723"/>
    </source>
</evidence>
<evidence type="ECO:0000256" key="8">
    <source>
        <dbReference type="ARBA" id="ARBA00023204"/>
    </source>
</evidence>
<feature type="region of interest" description="Disordered" evidence="12">
    <location>
        <begin position="72"/>
        <end position="147"/>
    </location>
</feature>
<dbReference type="EC" id="2.7.7.7" evidence="11"/>
<dbReference type="GeneID" id="43603297"/>
<dbReference type="Pfam" id="PF14791">
    <property type="entry name" value="DNA_pol_B_thumb"/>
    <property type="match status" value="1"/>
</dbReference>
<feature type="compositionally biased region" description="Polar residues" evidence="12">
    <location>
        <begin position="227"/>
        <end position="238"/>
    </location>
</feature>
<sequence length="640" mass="73094">MDLSFPPIYLLKSHFERNLDELHKLETQIDVVFDITEAKLVLGKVNSKARAQYDLRTLGLFTKEVEKDKRTRPIITIDEGERSHPTKRRKAGKNGSPKAIIVIDSSTASEPETESESKSRRPAAITASPTSTVDSRRRGSNSRRDHLEHHGDTIKVLKLSWYTDSLASGKLLPIDDYLVYEGKILDQPKDKNLTPNKAPITSSIVSSARIDAPNSRNYFHKRRRTQSESQAIQSNSHPSLLPESTMEKEEVDNLPPVPDSLLTKYSCERPTPVHSPNDAFVSQLRIIKKARILAGGTHAHSPRAYGAAIATILAYPYTLTTTHELLRLPNCGPKFATLFQEWKDTGRIKEVEEIQQDEKLKCLGIFYEIFDVGEHTAREFYRKGWRDLEDVIEHGWSTLTRTQQIGVKYYDDFLMRIPREEVEKIGNIVLDHANKLRPGFQMVICGGYRRGKVDSGDVDIIMSHPDEESTAYFLEDLLFALEKSKYIRHTLKLSTRNSDRYQNPVSWKGGERRKGGFDTLDHMFVDWQDQDLPIMDDDMERDPDAVNPNPHRRVDVIISPWKTAGCAVLGWTGATFFERHLREYCRQKLGYKFDSSGVRKVQDGSWVDLEKGPGDLLAKEKRLFEGLGLTWREPTERCTD</sequence>
<accession>A0A370T9C4</accession>
<evidence type="ECO:0000256" key="1">
    <source>
        <dbReference type="ARBA" id="ARBA00004123"/>
    </source>
</evidence>
<gene>
    <name evidence="14" type="ORF">BP5553_10448</name>
</gene>
<dbReference type="EMBL" id="NPIC01000016">
    <property type="protein sequence ID" value="RDL30170.1"/>
    <property type="molecule type" value="Genomic_DNA"/>
</dbReference>
<dbReference type="InterPro" id="IPR022312">
    <property type="entry name" value="DNA_pol_X"/>
</dbReference>
<evidence type="ECO:0000313" key="15">
    <source>
        <dbReference type="Proteomes" id="UP000254866"/>
    </source>
</evidence>
<dbReference type="RefSeq" id="XP_031864778.1">
    <property type="nucleotide sequence ID" value="XM_032019071.1"/>
</dbReference>
<evidence type="ECO:0000256" key="4">
    <source>
        <dbReference type="ARBA" id="ARBA00022695"/>
    </source>
</evidence>
<dbReference type="FunFam" id="1.10.150.20:FF:000010">
    <property type="entry name" value="DNA polymerase lambda"/>
    <property type="match status" value="1"/>
</dbReference>
<dbReference type="GO" id="GO:0005634">
    <property type="term" value="C:nucleus"/>
    <property type="evidence" value="ECO:0007669"/>
    <property type="project" value="UniProtKB-SubCell"/>
</dbReference>
<dbReference type="InterPro" id="IPR001357">
    <property type="entry name" value="BRCT_dom"/>
</dbReference>
<dbReference type="Pfam" id="PF14792">
    <property type="entry name" value="DNA_pol_B_palm"/>
    <property type="match status" value="1"/>
</dbReference>
<dbReference type="Gene3D" id="1.10.150.20">
    <property type="entry name" value="5' to 3' exonuclease, C-terminal subdomain"/>
    <property type="match status" value="1"/>
</dbReference>
<evidence type="ECO:0000256" key="10">
    <source>
        <dbReference type="ARBA" id="ARBA00049244"/>
    </source>
</evidence>
<dbReference type="InterPro" id="IPR029398">
    <property type="entry name" value="PolB_thumb"/>
</dbReference>
<keyword evidence="15" id="KW-1185">Reference proteome</keyword>
<dbReference type="SUPFAM" id="SSF81585">
    <property type="entry name" value="PsbU/PolX domain-like"/>
    <property type="match status" value="1"/>
</dbReference>
<dbReference type="PROSITE" id="PS50172">
    <property type="entry name" value="BRCT"/>
    <property type="match status" value="1"/>
</dbReference>
<dbReference type="SUPFAM" id="SSF47802">
    <property type="entry name" value="DNA polymerase beta, N-terminal domain-like"/>
    <property type="match status" value="1"/>
</dbReference>
<feature type="compositionally biased region" description="Basic and acidic residues" evidence="12">
    <location>
        <begin position="134"/>
        <end position="147"/>
    </location>
</feature>
<dbReference type="InterPro" id="IPR019843">
    <property type="entry name" value="DNA_pol-X_BS"/>
</dbReference>
<comment type="similarity">
    <text evidence="2 11">Belongs to the DNA polymerase type-X family.</text>
</comment>
<dbReference type="FunFam" id="3.30.210.10:FF:000005">
    <property type="entry name" value="DNA polymerase IV"/>
    <property type="match status" value="1"/>
</dbReference>
<dbReference type="InterPro" id="IPR002054">
    <property type="entry name" value="DNA-dir_DNA_pol_X"/>
</dbReference>
<evidence type="ECO:0000256" key="9">
    <source>
        <dbReference type="ARBA" id="ARBA00023242"/>
    </source>
</evidence>
<keyword evidence="5" id="KW-0479">Metal-binding</keyword>
<keyword evidence="3 11" id="KW-0808">Transferase</keyword>
<dbReference type="PRINTS" id="PR00870">
    <property type="entry name" value="DNAPOLXBETA"/>
</dbReference>
<keyword evidence="9 11" id="KW-0539">Nucleus</keyword>
<name>A0A370T9C4_9HELO</name>
<dbReference type="SMART" id="SM00483">
    <property type="entry name" value="POLXc"/>
    <property type="match status" value="1"/>
</dbReference>
<dbReference type="FunFam" id="1.10.150.110:FF:000005">
    <property type="entry name" value="DNA polymerase POL4"/>
    <property type="match status" value="1"/>
</dbReference>
<dbReference type="GO" id="GO:0003887">
    <property type="term" value="F:DNA-directed DNA polymerase activity"/>
    <property type="evidence" value="ECO:0007669"/>
    <property type="project" value="UniProtKB-UniRule"/>
</dbReference>
<evidence type="ECO:0000256" key="3">
    <source>
        <dbReference type="ARBA" id="ARBA00022679"/>
    </source>
</evidence>
<dbReference type="Proteomes" id="UP000254866">
    <property type="component" value="Unassembled WGS sequence"/>
</dbReference>
<dbReference type="Gene3D" id="3.30.210.10">
    <property type="entry name" value="DNA polymerase, thumb domain"/>
    <property type="match status" value="1"/>
</dbReference>
<dbReference type="PRINTS" id="PR00869">
    <property type="entry name" value="DNAPOLX"/>
</dbReference>
<dbReference type="InterPro" id="IPR028207">
    <property type="entry name" value="DNA_pol_B_palm_palm"/>
</dbReference>
<dbReference type="PANTHER" id="PTHR11276:SF29">
    <property type="entry name" value="DNA POLYMERASE TYPE-X FAMILY PROTEIN POL4"/>
    <property type="match status" value="1"/>
</dbReference>
<dbReference type="GO" id="GO:0006303">
    <property type="term" value="P:double-strand break repair via nonhomologous end joining"/>
    <property type="evidence" value="ECO:0007669"/>
    <property type="project" value="TreeGrafter"/>
</dbReference>
<dbReference type="Gene3D" id="1.10.150.110">
    <property type="entry name" value="DNA polymerase beta, N-terminal domain-like"/>
    <property type="match status" value="1"/>
</dbReference>
<dbReference type="InterPro" id="IPR018944">
    <property type="entry name" value="DNA_pol_lambd_fingers_domain"/>
</dbReference>
<evidence type="ECO:0000256" key="2">
    <source>
        <dbReference type="ARBA" id="ARBA00008323"/>
    </source>
</evidence>
<feature type="region of interest" description="Disordered" evidence="12">
    <location>
        <begin position="221"/>
        <end position="254"/>
    </location>
</feature>
<evidence type="ECO:0000256" key="11">
    <source>
        <dbReference type="RuleBase" id="RU366014"/>
    </source>
</evidence>
<dbReference type="Gene3D" id="3.30.460.10">
    <property type="entry name" value="Beta Polymerase, domain 2"/>
    <property type="match status" value="1"/>
</dbReference>
<dbReference type="InterPro" id="IPR037160">
    <property type="entry name" value="DNA_Pol_thumb_sf"/>
</dbReference>
<dbReference type="AlphaFoldDB" id="A0A370T9C4"/>
<dbReference type="Pfam" id="PF10391">
    <property type="entry name" value="DNA_pol_lambd_f"/>
    <property type="match status" value="1"/>
</dbReference>
<dbReference type="InterPro" id="IPR010996">
    <property type="entry name" value="HHH_MUS81"/>
</dbReference>
<keyword evidence="4 11" id="KW-0548">Nucleotidyltransferase</keyword>
<dbReference type="PROSITE" id="PS00522">
    <property type="entry name" value="DNA_POLYMERASE_X"/>
    <property type="match status" value="1"/>
</dbReference>
<dbReference type="OrthoDB" id="205514at2759"/>
<dbReference type="GO" id="GO:0046872">
    <property type="term" value="F:metal ion binding"/>
    <property type="evidence" value="ECO:0007669"/>
    <property type="project" value="UniProtKB-UniRule"/>
</dbReference>
<dbReference type="PANTHER" id="PTHR11276">
    <property type="entry name" value="DNA POLYMERASE TYPE-X FAMILY MEMBER"/>
    <property type="match status" value="1"/>
</dbReference>